<gene>
    <name evidence="2" type="ORF">HMPREF9123_2839</name>
</gene>
<evidence type="ECO:0000313" key="2">
    <source>
        <dbReference type="EMBL" id="EGF06879.1"/>
    </source>
</evidence>
<comment type="caution">
    <text evidence="2">The sequence shown here is derived from an EMBL/GenBank/DDBJ whole genome shotgun (WGS) entry which is preliminary data.</text>
</comment>
<feature type="compositionally biased region" description="Polar residues" evidence="1">
    <location>
        <begin position="32"/>
        <end position="43"/>
    </location>
</feature>
<sequence length="63" mass="7361">MQNRRRERISAAGRGRLKAQFNEVKTAFQTASYLSNTPRQNKQPPRRLRRVYRPEATHAVSHA</sequence>
<reference evidence="2 3" key="1">
    <citation type="submission" date="2011-02" db="EMBL/GenBank/DDBJ databases">
        <authorList>
            <person name="Muzny D."/>
            <person name="Qin X."/>
            <person name="Deng J."/>
            <person name="Jiang H."/>
            <person name="Liu Y."/>
            <person name="Qu J."/>
            <person name="Song X.-Z."/>
            <person name="Zhang L."/>
            <person name="Thornton R."/>
            <person name="Coyle M."/>
            <person name="Francisco L."/>
            <person name="Jackson L."/>
            <person name="Javaid M."/>
            <person name="Korchina V."/>
            <person name="Kovar C."/>
            <person name="Mata R."/>
            <person name="Mathew T."/>
            <person name="Ngo R."/>
            <person name="Nguyen L."/>
            <person name="Nguyen N."/>
            <person name="Okwuonu G."/>
            <person name="Ongeri F."/>
            <person name="Pham C."/>
            <person name="Simmons D."/>
            <person name="Wilczek-Boney K."/>
            <person name="Hale W."/>
            <person name="Jakkamsetti A."/>
            <person name="Pham P."/>
            <person name="Ruth R."/>
            <person name="San Lucas F."/>
            <person name="Warren J."/>
            <person name="Zhang J."/>
            <person name="Zhao Z."/>
            <person name="Zhou C."/>
            <person name="Zhu D."/>
            <person name="Lee S."/>
            <person name="Bess C."/>
            <person name="Blankenburg K."/>
            <person name="Forbes L."/>
            <person name="Fu Q."/>
            <person name="Gubbala S."/>
            <person name="Hirani K."/>
            <person name="Jayaseelan J.C."/>
            <person name="Lara F."/>
            <person name="Munidasa M."/>
            <person name="Palculict T."/>
            <person name="Patil S."/>
            <person name="Pu L.-L."/>
            <person name="Saada N."/>
            <person name="Tang L."/>
            <person name="Weissenberger G."/>
            <person name="Zhu Y."/>
            <person name="Hemphill L."/>
            <person name="Shang Y."/>
            <person name="Youmans B."/>
            <person name="Ayvaz T."/>
            <person name="Ross M."/>
            <person name="Santibanez J."/>
            <person name="Aqrawi P."/>
            <person name="Gross S."/>
            <person name="Joshi V."/>
            <person name="Fowler G."/>
            <person name="Nazareth L."/>
            <person name="Reid J."/>
            <person name="Worley K."/>
            <person name="Petrosino J."/>
            <person name="Highlander S."/>
            <person name="Gibbs R."/>
        </authorList>
    </citation>
    <scope>NUCLEOTIDE SEQUENCE [LARGE SCALE GENOMIC DNA]</scope>
    <source>
        <strain evidence="2 3">ATCC BAA-1200</strain>
    </source>
</reference>
<evidence type="ECO:0000313" key="3">
    <source>
        <dbReference type="Proteomes" id="UP000004105"/>
    </source>
</evidence>
<dbReference type="HOGENOM" id="CLU_2881192_0_0_4"/>
<proteinExistence type="predicted"/>
<evidence type="ECO:0000256" key="1">
    <source>
        <dbReference type="SAM" id="MobiDB-lite"/>
    </source>
</evidence>
<dbReference type="Proteomes" id="UP000004105">
    <property type="component" value="Unassembled WGS sequence"/>
</dbReference>
<keyword evidence="3" id="KW-1185">Reference proteome</keyword>
<feature type="region of interest" description="Disordered" evidence="1">
    <location>
        <begin position="32"/>
        <end position="63"/>
    </location>
</feature>
<protein>
    <submittedName>
        <fullName evidence="2">Uncharacterized protein</fullName>
    </submittedName>
</protein>
<accession>F2BGI2</accession>
<organism evidence="2 3">
    <name type="scientific">Neisseria bacilliformis ATCC BAA-1200</name>
    <dbReference type="NCBI Taxonomy" id="888742"/>
    <lineage>
        <taxon>Bacteria</taxon>
        <taxon>Pseudomonadati</taxon>
        <taxon>Pseudomonadota</taxon>
        <taxon>Betaproteobacteria</taxon>
        <taxon>Neisseriales</taxon>
        <taxon>Neisseriaceae</taxon>
        <taxon>Neisseria</taxon>
    </lineage>
</organism>
<dbReference type="EMBL" id="AFAY01000054">
    <property type="protein sequence ID" value="EGF06879.1"/>
    <property type="molecule type" value="Genomic_DNA"/>
</dbReference>
<name>F2BGI2_9NEIS</name>
<dbReference type="AlphaFoldDB" id="F2BGI2"/>